<keyword evidence="5 6" id="KW-0676">Redox-active center</keyword>
<keyword evidence="2 6" id="KW-0813">Transport</keyword>
<dbReference type="SUPFAM" id="SSF52833">
    <property type="entry name" value="Thioredoxin-like"/>
    <property type="match status" value="1"/>
</dbReference>
<dbReference type="GO" id="GO:0005737">
    <property type="term" value="C:cytoplasm"/>
    <property type="evidence" value="ECO:0007669"/>
    <property type="project" value="TreeGrafter"/>
</dbReference>
<evidence type="ECO:0000313" key="8">
    <source>
        <dbReference type="EMBL" id="MBH9696130.1"/>
    </source>
</evidence>
<dbReference type="InterPro" id="IPR036249">
    <property type="entry name" value="Thioredoxin-like_sf"/>
</dbReference>
<dbReference type="GO" id="GO:0015038">
    <property type="term" value="F:glutathione disulfide oxidoreductase activity"/>
    <property type="evidence" value="ECO:0007669"/>
    <property type="project" value="UniProtKB-UniRule"/>
</dbReference>
<dbReference type="PANTHER" id="PTHR45694">
    <property type="entry name" value="GLUTAREDOXIN 2"/>
    <property type="match status" value="1"/>
</dbReference>
<dbReference type="PROSITE" id="PS51354">
    <property type="entry name" value="GLUTAREDOXIN_2"/>
    <property type="match status" value="1"/>
</dbReference>
<dbReference type="PANTHER" id="PTHR45694:SF18">
    <property type="entry name" value="GLUTAREDOXIN-1-RELATED"/>
    <property type="match status" value="1"/>
</dbReference>
<dbReference type="Proteomes" id="UP000645612">
    <property type="component" value="Unassembled WGS sequence"/>
</dbReference>
<protein>
    <recommendedName>
        <fullName evidence="6">Glutaredoxin</fullName>
    </recommendedName>
</protein>
<organism evidence="8 9">
    <name type="scientific">Burkholderia cepacia</name>
    <name type="common">Pseudomonas cepacia</name>
    <dbReference type="NCBI Taxonomy" id="292"/>
    <lineage>
        <taxon>Bacteria</taxon>
        <taxon>Pseudomonadati</taxon>
        <taxon>Pseudomonadota</taxon>
        <taxon>Betaproteobacteria</taxon>
        <taxon>Burkholderiales</taxon>
        <taxon>Burkholderiaceae</taxon>
        <taxon>Burkholderia</taxon>
        <taxon>Burkholderia cepacia complex</taxon>
    </lineage>
</organism>
<keyword evidence="6" id="KW-0963">Cytoplasm</keyword>
<dbReference type="InterPro" id="IPR014025">
    <property type="entry name" value="Glutaredoxin_subgr"/>
</dbReference>
<dbReference type="PRINTS" id="PR00160">
    <property type="entry name" value="GLUTAREDOXIN"/>
</dbReference>
<dbReference type="InterPro" id="IPR011900">
    <property type="entry name" value="GRX_bact"/>
</dbReference>
<dbReference type="InterPro" id="IPR011767">
    <property type="entry name" value="GLR_AS"/>
</dbReference>
<evidence type="ECO:0000256" key="5">
    <source>
        <dbReference type="ARBA" id="ARBA00023284"/>
    </source>
</evidence>
<dbReference type="AlphaFoldDB" id="A0A8I1DKZ9"/>
<evidence type="ECO:0000256" key="1">
    <source>
        <dbReference type="ARBA" id="ARBA00007787"/>
    </source>
</evidence>
<proteinExistence type="inferred from homology"/>
<keyword evidence="4" id="KW-1015">Disulfide bond</keyword>
<evidence type="ECO:0000313" key="9">
    <source>
        <dbReference type="Proteomes" id="UP000645612"/>
    </source>
</evidence>
<dbReference type="GO" id="GO:0045454">
    <property type="term" value="P:cell redox homeostasis"/>
    <property type="evidence" value="ECO:0007669"/>
    <property type="project" value="InterPro"/>
</dbReference>
<sequence>MKPVTLYGTDLCPYCVRAEHLLTRKGIVFEKINIGTAPGKREEMLLKSGGQRSVPQIFVGETHVGGFDDLAELDRQGRLDPLLSAH</sequence>
<evidence type="ECO:0000259" key="7">
    <source>
        <dbReference type="Pfam" id="PF00462"/>
    </source>
</evidence>
<evidence type="ECO:0000256" key="3">
    <source>
        <dbReference type="ARBA" id="ARBA00022982"/>
    </source>
</evidence>
<feature type="domain" description="Glutaredoxin" evidence="7">
    <location>
        <begin position="4"/>
        <end position="64"/>
    </location>
</feature>
<dbReference type="PROSITE" id="PS00195">
    <property type="entry name" value="GLUTAREDOXIN_1"/>
    <property type="match status" value="1"/>
</dbReference>
<comment type="similarity">
    <text evidence="1 6">Belongs to the glutaredoxin family.</text>
</comment>
<keyword evidence="3 6" id="KW-0249">Electron transport</keyword>
<comment type="function">
    <text evidence="6">Has a glutathione-disulfide oxidoreductase activity in the presence of NADPH and glutathione reductase. Reduces low molecular weight disulfides and proteins.</text>
</comment>
<name>A0A8I1DKZ9_BURCE</name>
<evidence type="ECO:0000256" key="6">
    <source>
        <dbReference type="RuleBase" id="RU364065"/>
    </source>
</evidence>
<dbReference type="Pfam" id="PF00462">
    <property type="entry name" value="Glutaredoxin"/>
    <property type="match status" value="1"/>
</dbReference>
<dbReference type="EMBL" id="JAEDXG010000004">
    <property type="protein sequence ID" value="MBH9696130.1"/>
    <property type="molecule type" value="Genomic_DNA"/>
</dbReference>
<dbReference type="NCBIfam" id="TIGR02181">
    <property type="entry name" value="GRX_bact"/>
    <property type="match status" value="1"/>
</dbReference>
<reference evidence="8" key="1">
    <citation type="submission" date="2020-12" db="EMBL/GenBank/DDBJ databases">
        <title>Burkholderia cepacia complex in Mexico.</title>
        <authorList>
            <person name="Estrada P."/>
        </authorList>
    </citation>
    <scope>NUCLEOTIDE SEQUENCE</scope>
    <source>
        <strain evidence="8">871</strain>
    </source>
</reference>
<gene>
    <name evidence="8" type="primary">grxC</name>
    <name evidence="8" type="ORF">JAO13_06700</name>
</gene>
<accession>A0A8I1DKZ9</accession>
<dbReference type="InterPro" id="IPR002109">
    <property type="entry name" value="Glutaredoxin"/>
</dbReference>
<evidence type="ECO:0000256" key="4">
    <source>
        <dbReference type="ARBA" id="ARBA00023157"/>
    </source>
</evidence>
<comment type="caution">
    <text evidence="8">The sequence shown here is derived from an EMBL/GenBank/DDBJ whole genome shotgun (WGS) entry which is preliminary data.</text>
</comment>
<evidence type="ECO:0000256" key="2">
    <source>
        <dbReference type="ARBA" id="ARBA00022448"/>
    </source>
</evidence>
<dbReference type="Gene3D" id="3.40.30.10">
    <property type="entry name" value="Glutaredoxin"/>
    <property type="match status" value="1"/>
</dbReference>
<dbReference type="GO" id="GO:0034599">
    <property type="term" value="P:cellular response to oxidative stress"/>
    <property type="evidence" value="ECO:0007669"/>
    <property type="project" value="TreeGrafter"/>
</dbReference>
<dbReference type="RefSeq" id="WP_182594303.1">
    <property type="nucleotide sequence ID" value="NZ_JAEDXF010000004.1"/>
</dbReference>
<dbReference type="CDD" id="cd03418">
    <property type="entry name" value="GRX_GRXb_1_3_like"/>
    <property type="match status" value="1"/>
</dbReference>